<proteinExistence type="predicted"/>
<gene>
    <name evidence="1" type="ORF">GCM10009639_03980</name>
</gene>
<dbReference type="RefSeq" id="WP_344324599.1">
    <property type="nucleotide sequence ID" value="NZ_BAAAKJ010000019.1"/>
</dbReference>
<sequence length="53" mass="5970">MTHYSLHKLREADLLRVAERERASRAAAASGADRAGRARALVPAWFRRRPARA</sequence>
<keyword evidence="2" id="KW-1185">Reference proteome</keyword>
<accession>A0ABP4IB76</accession>
<dbReference type="EMBL" id="BAAAKJ010000019">
    <property type="protein sequence ID" value="GAA1383529.1"/>
    <property type="molecule type" value="Genomic_DNA"/>
</dbReference>
<evidence type="ECO:0000313" key="1">
    <source>
        <dbReference type="EMBL" id="GAA1383529.1"/>
    </source>
</evidence>
<name>A0ABP4IB76_9ACTN</name>
<protein>
    <submittedName>
        <fullName evidence="1">Uncharacterized protein</fullName>
    </submittedName>
</protein>
<dbReference type="Proteomes" id="UP001499863">
    <property type="component" value="Unassembled WGS sequence"/>
</dbReference>
<organism evidence="1 2">
    <name type="scientific">Kitasatospora putterlickiae</name>
    <dbReference type="NCBI Taxonomy" id="221725"/>
    <lineage>
        <taxon>Bacteria</taxon>
        <taxon>Bacillati</taxon>
        <taxon>Actinomycetota</taxon>
        <taxon>Actinomycetes</taxon>
        <taxon>Kitasatosporales</taxon>
        <taxon>Streptomycetaceae</taxon>
        <taxon>Kitasatospora</taxon>
    </lineage>
</organism>
<evidence type="ECO:0000313" key="2">
    <source>
        <dbReference type="Proteomes" id="UP001499863"/>
    </source>
</evidence>
<comment type="caution">
    <text evidence="1">The sequence shown here is derived from an EMBL/GenBank/DDBJ whole genome shotgun (WGS) entry which is preliminary data.</text>
</comment>
<reference evidence="2" key="1">
    <citation type="journal article" date="2019" name="Int. J. Syst. Evol. Microbiol.">
        <title>The Global Catalogue of Microorganisms (GCM) 10K type strain sequencing project: providing services to taxonomists for standard genome sequencing and annotation.</title>
        <authorList>
            <consortium name="The Broad Institute Genomics Platform"/>
            <consortium name="The Broad Institute Genome Sequencing Center for Infectious Disease"/>
            <person name="Wu L."/>
            <person name="Ma J."/>
        </authorList>
    </citation>
    <scope>NUCLEOTIDE SEQUENCE [LARGE SCALE GENOMIC DNA]</scope>
    <source>
        <strain evidence="2">JCM 12393</strain>
    </source>
</reference>